<sequence>MEYPALGAAEAADSGGARLYNSSEEREGREPDGLRFDREKARRLWEAVSGAQPVGREEVEHMIQKNQCLFTNTQCKVCCALLISESQKLAHYQSKKHANKVKRYLAIHGMETLKGETKKLDSDQKSSRSKDKNQCCPICNMTFSSPVVAQSHYLGKTHAKNLKLKQQSTKVEALHQNREMIDPDKFCSLCHATFNDPVMAQQHYVGKKHRKQETKLKLMAHYGRLADPAVTDSSAGKGYPCKTCKIVLNSIEQYQAHVSGFKHKNQLQTLSRKKQHGHWQHQPYILIDWQLRWKDPRFLLVSTKNSGIDSLASSVLFPSPSKSHAPGKCCSDLGPRKDELRPQHIEREACLKEGSMGSFQTKGEEWTCVGENNSCQAYPEIVFI</sequence>
<keyword evidence="8" id="KW-0862">Zinc</keyword>
<evidence type="ECO:0000256" key="4">
    <source>
        <dbReference type="ARBA" id="ARBA00022499"/>
    </source>
</evidence>
<dbReference type="AlphaFoldDB" id="A0A9L0JV38"/>
<evidence type="ECO:0000256" key="8">
    <source>
        <dbReference type="ARBA" id="ARBA00022833"/>
    </source>
</evidence>
<reference evidence="18 19" key="1">
    <citation type="journal article" date="2020" name="Nat. Commun.">
        <title>Donkey genomes provide new insights into domestication and selection for coat color.</title>
        <authorList>
            <person name="Wang"/>
            <person name="C."/>
            <person name="Li"/>
            <person name="H."/>
            <person name="Guo"/>
            <person name="Y."/>
            <person name="Huang"/>
            <person name="J."/>
            <person name="Sun"/>
            <person name="Y."/>
            <person name="Min"/>
            <person name="J."/>
            <person name="Wang"/>
            <person name="J."/>
            <person name="Fang"/>
            <person name="X."/>
            <person name="Zhao"/>
            <person name="Z."/>
            <person name="Wang"/>
            <person name="S."/>
            <person name="Zhang"/>
            <person name="Y."/>
            <person name="Liu"/>
            <person name="Q."/>
            <person name="Jiang"/>
            <person name="Q."/>
            <person name="Wang"/>
            <person name="X."/>
            <person name="Guo"/>
            <person name="Y."/>
            <person name="Yang"/>
            <person name="C."/>
            <person name="Wang"/>
            <person name="Y."/>
            <person name="Tian"/>
            <person name="F."/>
            <person name="Zhuang"/>
            <person name="G."/>
            <person name="Fan"/>
            <person name="Y."/>
            <person name="Gao"/>
            <person name="Q."/>
            <person name="Li"/>
            <person name="Y."/>
            <person name="Ju"/>
            <person name="Z."/>
            <person name="Li"/>
            <person name="J."/>
            <person name="Li"/>
            <person name="R."/>
            <person name="Hou"/>
            <person name="M."/>
            <person name="Yang"/>
            <person name="G."/>
            <person name="Liu"/>
            <person name="G."/>
            <person name="Liu"/>
            <person name="W."/>
            <person name="Guo"/>
            <person name="J."/>
            <person name="Pan"/>
            <person name="S."/>
            <person name="Fan"/>
            <person name="G."/>
            <person name="Zhang"/>
            <person name="W."/>
            <person name="Zhang"/>
            <person name="R."/>
            <person name="Yu"/>
            <person name="J."/>
            <person name="Zhang"/>
            <person name="X."/>
            <person name="Yin"/>
            <person name="Q."/>
            <person name="Ji"/>
            <person name="C."/>
            <person name="Jin"/>
            <person name="Y."/>
            <person name="Yue"/>
            <person name="G."/>
            <person name="Liu"/>
            <person name="M."/>
            <person name="Xu"/>
            <person name="J."/>
            <person name="Liu"/>
            <person name="S."/>
            <person name="Jordana"/>
            <person name="J."/>
            <person name="Noce"/>
            <person name="A."/>
            <person name="Amills"/>
            <person name="M."/>
            <person name="Wu"/>
            <person name="D.D."/>
            <person name="Li"/>
            <person name="S."/>
            <person name="Zhou"/>
            <person name="X. and Zhong"/>
            <person name="J."/>
        </authorList>
    </citation>
    <scope>NUCLEOTIDE SEQUENCE [LARGE SCALE GENOMIC DNA]</scope>
</reference>
<keyword evidence="7" id="KW-0863">Zinc-finger</keyword>
<dbReference type="InterPro" id="IPR036236">
    <property type="entry name" value="Znf_C2H2_sf"/>
</dbReference>
<feature type="compositionally biased region" description="Basic and acidic residues" evidence="15">
    <location>
        <begin position="23"/>
        <end position="33"/>
    </location>
</feature>
<dbReference type="InterPro" id="IPR013087">
    <property type="entry name" value="Znf_C2H2_type"/>
</dbReference>
<dbReference type="GO" id="GO:0003725">
    <property type="term" value="F:double-stranded RNA binding"/>
    <property type="evidence" value="ECO:0007669"/>
    <property type="project" value="Ensembl"/>
</dbReference>
<keyword evidence="12" id="KW-0539">Nucleus</keyword>
<feature type="domain" description="U1-type" evidence="17">
    <location>
        <begin position="70"/>
        <end position="104"/>
    </location>
</feature>
<feature type="region of interest" description="Disordered" evidence="15">
    <location>
        <begin position="1"/>
        <end position="33"/>
    </location>
</feature>
<dbReference type="GO" id="GO:0019899">
    <property type="term" value="F:enzyme binding"/>
    <property type="evidence" value="ECO:0007669"/>
    <property type="project" value="Ensembl"/>
</dbReference>
<comment type="subunit">
    <text evidence="14">Forms a heteromeric complex with XPO5 and ILF3. Found in a nuclear export complex with XPO5, RAN, ILF3, ZNF346 and double-stranded RNA. Interacts with XPO5. Interacts with ILF3 in an RNA-independent manner.</text>
</comment>
<gene>
    <name evidence="18" type="primary">ZNF346</name>
</gene>
<dbReference type="PANTHER" id="PTHR46144">
    <property type="entry name" value="ZINC FINGER PROTEIN 385B-LIKE"/>
    <property type="match status" value="1"/>
</dbReference>
<accession>A0A9L0JV38</accession>
<evidence type="ECO:0000259" key="16">
    <source>
        <dbReference type="SMART" id="SM00355"/>
    </source>
</evidence>
<dbReference type="InterPro" id="IPR003604">
    <property type="entry name" value="Matrin/U1-like-C_Znf_C2H2"/>
</dbReference>
<dbReference type="SUPFAM" id="SSF57667">
    <property type="entry name" value="beta-beta-alpha zinc fingers"/>
    <property type="match status" value="4"/>
</dbReference>
<dbReference type="Proteomes" id="UP000694387">
    <property type="component" value="Chromosome 9"/>
</dbReference>
<feature type="domain" description="C2H2-type" evidence="16">
    <location>
        <begin position="134"/>
        <end position="158"/>
    </location>
</feature>
<dbReference type="GO" id="GO:0035198">
    <property type="term" value="F:miRNA binding"/>
    <property type="evidence" value="ECO:0007669"/>
    <property type="project" value="Ensembl"/>
</dbReference>
<evidence type="ECO:0000256" key="5">
    <source>
        <dbReference type="ARBA" id="ARBA00022723"/>
    </source>
</evidence>
<evidence type="ECO:0000256" key="1">
    <source>
        <dbReference type="ARBA" id="ARBA00004496"/>
    </source>
</evidence>
<feature type="domain" description="U1-type" evidence="17">
    <location>
        <begin position="182"/>
        <end position="216"/>
    </location>
</feature>
<keyword evidence="4" id="KW-1017">Isopeptide bond</keyword>
<protein>
    <recommendedName>
        <fullName evidence="13">Zinc finger protein 346</fullName>
    </recommendedName>
</protein>
<evidence type="ECO:0000256" key="14">
    <source>
        <dbReference type="ARBA" id="ARBA00062238"/>
    </source>
</evidence>
<dbReference type="GeneTree" id="ENSGT00940000159101"/>
<evidence type="ECO:0000259" key="17">
    <source>
        <dbReference type="SMART" id="SM00451"/>
    </source>
</evidence>
<comment type="subcellular location">
    <subcellularLocation>
        <location evidence="1">Cytoplasm</location>
    </subcellularLocation>
    <subcellularLocation>
        <location evidence="2">Nucleus</location>
        <location evidence="2">Nucleolus</location>
    </subcellularLocation>
</comment>
<dbReference type="GO" id="GO:0008270">
    <property type="term" value="F:zinc ion binding"/>
    <property type="evidence" value="ECO:0007669"/>
    <property type="project" value="UniProtKB-KW"/>
</dbReference>
<organism evidence="18 19">
    <name type="scientific">Equus asinus</name>
    <name type="common">Donkey</name>
    <name type="synonym">Equus africanus asinus</name>
    <dbReference type="NCBI Taxonomy" id="9793"/>
    <lineage>
        <taxon>Eukaryota</taxon>
        <taxon>Metazoa</taxon>
        <taxon>Chordata</taxon>
        <taxon>Craniata</taxon>
        <taxon>Vertebrata</taxon>
        <taxon>Euteleostomi</taxon>
        <taxon>Mammalia</taxon>
        <taxon>Eutheria</taxon>
        <taxon>Laurasiatheria</taxon>
        <taxon>Perissodactyla</taxon>
        <taxon>Equidae</taxon>
        <taxon>Equus</taxon>
    </lineage>
</organism>
<dbReference type="Ensembl" id="ENSEAST00005081443.1">
    <property type="protein sequence ID" value="ENSEASP00005057171.1"/>
    <property type="gene ID" value="ENSEASG00005012266.2"/>
</dbReference>
<dbReference type="Pfam" id="PF12874">
    <property type="entry name" value="zf-met"/>
    <property type="match status" value="4"/>
</dbReference>
<feature type="domain" description="C2H2-type" evidence="16">
    <location>
        <begin position="239"/>
        <end position="263"/>
    </location>
</feature>
<reference evidence="18" key="3">
    <citation type="submission" date="2025-09" db="UniProtKB">
        <authorList>
            <consortium name="Ensembl"/>
        </authorList>
    </citation>
    <scope>IDENTIFICATION</scope>
</reference>
<keyword evidence="19" id="KW-1185">Reference proteome</keyword>
<evidence type="ECO:0000256" key="3">
    <source>
        <dbReference type="ARBA" id="ARBA00022490"/>
    </source>
</evidence>
<evidence type="ECO:0000313" key="18">
    <source>
        <dbReference type="Ensembl" id="ENSEASP00005057171.1"/>
    </source>
</evidence>
<evidence type="ECO:0000256" key="15">
    <source>
        <dbReference type="SAM" id="MobiDB-lite"/>
    </source>
</evidence>
<evidence type="ECO:0000256" key="2">
    <source>
        <dbReference type="ARBA" id="ARBA00004604"/>
    </source>
</evidence>
<evidence type="ECO:0000256" key="7">
    <source>
        <dbReference type="ARBA" id="ARBA00022771"/>
    </source>
</evidence>
<evidence type="ECO:0000256" key="6">
    <source>
        <dbReference type="ARBA" id="ARBA00022737"/>
    </source>
</evidence>
<keyword evidence="9" id="KW-0832">Ubl conjugation</keyword>
<dbReference type="FunFam" id="3.30.160.60:FF:000722">
    <property type="entry name" value="zinc finger protein 346 isoform X1"/>
    <property type="match status" value="1"/>
</dbReference>
<proteinExistence type="predicted"/>
<feature type="domain" description="C2H2-type" evidence="16">
    <location>
        <begin position="185"/>
        <end position="209"/>
    </location>
</feature>
<keyword evidence="10" id="KW-0694">RNA-binding</keyword>
<evidence type="ECO:0000256" key="9">
    <source>
        <dbReference type="ARBA" id="ARBA00022843"/>
    </source>
</evidence>
<keyword evidence="6" id="KW-0677">Repeat</keyword>
<name>A0A9L0JV38_EQUAS</name>
<dbReference type="SMART" id="SM00451">
    <property type="entry name" value="ZnF_U1"/>
    <property type="match status" value="4"/>
</dbReference>
<evidence type="ECO:0000256" key="13">
    <source>
        <dbReference type="ARBA" id="ARBA00039634"/>
    </source>
</evidence>
<dbReference type="FunFam" id="3.30.160.60:FF:000700">
    <property type="entry name" value="zinc finger protein 346 isoform X1"/>
    <property type="match status" value="1"/>
</dbReference>
<feature type="domain" description="U1-type" evidence="17">
    <location>
        <begin position="236"/>
        <end position="270"/>
    </location>
</feature>
<feature type="domain" description="U1-type" evidence="17">
    <location>
        <begin position="131"/>
        <end position="165"/>
    </location>
</feature>
<dbReference type="SMART" id="SM00355">
    <property type="entry name" value="ZnF_C2H2"/>
    <property type="match status" value="4"/>
</dbReference>
<dbReference type="FunFam" id="3.30.160.60:FF:000581">
    <property type="entry name" value="zinc finger protein 346 isoform X1"/>
    <property type="match status" value="1"/>
</dbReference>
<keyword evidence="3" id="KW-0963">Cytoplasm</keyword>
<dbReference type="PANTHER" id="PTHR46144:SF5">
    <property type="entry name" value="ZINC FINGER PROTEIN 346"/>
    <property type="match status" value="1"/>
</dbReference>
<evidence type="ECO:0000313" key="19">
    <source>
        <dbReference type="Proteomes" id="UP000694387"/>
    </source>
</evidence>
<keyword evidence="11" id="KW-0007">Acetylation</keyword>
<dbReference type="GO" id="GO:0005730">
    <property type="term" value="C:nucleolus"/>
    <property type="evidence" value="ECO:0007669"/>
    <property type="project" value="UniProtKB-SubCell"/>
</dbReference>
<evidence type="ECO:0000256" key="12">
    <source>
        <dbReference type="ARBA" id="ARBA00023242"/>
    </source>
</evidence>
<dbReference type="Gene3D" id="3.30.160.60">
    <property type="entry name" value="Classic Zinc Finger"/>
    <property type="match status" value="4"/>
</dbReference>
<keyword evidence="5" id="KW-0479">Metal-binding</keyword>
<dbReference type="GO" id="GO:0005737">
    <property type="term" value="C:cytoplasm"/>
    <property type="evidence" value="ECO:0007669"/>
    <property type="project" value="UniProtKB-SubCell"/>
</dbReference>
<dbReference type="FunFam" id="3.30.160.60:FF:000668">
    <property type="entry name" value="zinc finger protein 346 isoform X1"/>
    <property type="match status" value="1"/>
</dbReference>
<evidence type="ECO:0000256" key="10">
    <source>
        <dbReference type="ARBA" id="ARBA00022884"/>
    </source>
</evidence>
<feature type="domain" description="C2H2-type" evidence="16">
    <location>
        <begin position="73"/>
        <end position="97"/>
    </location>
</feature>
<reference evidence="18" key="2">
    <citation type="submission" date="2025-08" db="UniProtKB">
        <authorList>
            <consortium name="Ensembl"/>
        </authorList>
    </citation>
    <scope>IDENTIFICATION</scope>
</reference>
<dbReference type="GO" id="GO:0005654">
    <property type="term" value="C:nucleoplasm"/>
    <property type="evidence" value="ECO:0007669"/>
    <property type="project" value="Ensembl"/>
</dbReference>
<evidence type="ECO:0000256" key="11">
    <source>
        <dbReference type="ARBA" id="ARBA00022990"/>
    </source>
</evidence>
<dbReference type="InterPro" id="IPR051868">
    <property type="entry name" value="ZN346_ZMAT4"/>
</dbReference>